<proteinExistence type="predicted"/>
<organism evidence="2 3">
    <name type="scientific">Sorghum bicolor</name>
    <name type="common">Sorghum</name>
    <name type="synonym">Sorghum vulgare</name>
    <dbReference type="NCBI Taxonomy" id="4558"/>
    <lineage>
        <taxon>Eukaryota</taxon>
        <taxon>Viridiplantae</taxon>
        <taxon>Streptophyta</taxon>
        <taxon>Embryophyta</taxon>
        <taxon>Tracheophyta</taxon>
        <taxon>Spermatophyta</taxon>
        <taxon>Magnoliopsida</taxon>
        <taxon>Liliopsida</taxon>
        <taxon>Poales</taxon>
        <taxon>Poaceae</taxon>
        <taxon>PACMAD clade</taxon>
        <taxon>Panicoideae</taxon>
        <taxon>Andropogonodae</taxon>
        <taxon>Andropogoneae</taxon>
        <taxon>Sorghinae</taxon>
        <taxon>Sorghum</taxon>
    </lineage>
</organism>
<evidence type="ECO:0000256" key="1">
    <source>
        <dbReference type="SAM" id="MobiDB-lite"/>
    </source>
</evidence>
<comment type="caution">
    <text evidence="2">The sequence shown here is derived from an EMBL/GenBank/DDBJ whole genome shotgun (WGS) entry which is preliminary data.</text>
</comment>
<dbReference type="Proteomes" id="UP000807115">
    <property type="component" value="Chromosome 1"/>
</dbReference>
<feature type="region of interest" description="Disordered" evidence="1">
    <location>
        <begin position="32"/>
        <end position="57"/>
    </location>
</feature>
<gene>
    <name evidence="2" type="ORF">BDA96_01G341100</name>
</gene>
<evidence type="ECO:0000313" key="3">
    <source>
        <dbReference type="Proteomes" id="UP000807115"/>
    </source>
</evidence>
<protein>
    <submittedName>
        <fullName evidence="2">Uncharacterized protein</fullName>
    </submittedName>
</protein>
<accession>A0A921V0B5</accession>
<dbReference type="AlphaFoldDB" id="A0A921V0B5"/>
<evidence type="ECO:0000313" key="2">
    <source>
        <dbReference type="EMBL" id="KAG0550468.1"/>
    </source>
</evidence>
<sequence>MNHIKTNQTLKFYSLSPFPLPFISRQKTYRERENGGAPRSCRPGDLRGTSAASGGARMCNSVSRPAGNCGKRWRPAACARLARPVGVRGRGALAQAAVRRPVRGSASLCGGAALRAHARLGLAGPLWWRGPTPTPDPALAASGRSNAGTGLTMVVRIKEDQVVCGQPSG</sequence>
<reference evidence="2" key="1">
    <citation type="journal article" date="2019" name="BMC Genomics">
        <title>A new reference genome for Sorghum bicolor reveals high levels of sequence similarity between sweet and grain genotypes: implications for the genetics of sugar metabolism.</title>
        <authorList>
            <person name="Cooper E.A."/>
            <person name="Brenton Z.W."/>
            <person name="Flinn B.S."/>
            <person name="Jenkins J."/>
            <person name="Shu S."/>
            <person name="Flowers D."/>
            <person name="Luo F."/>
            <person name="Wang Y."/>
            <person name="Xia P."/>
            <person name="Barry K."/>
            <person name="Daum C."/>
            <person name="Lipzen A."/>
            <person name="Yoshinaga Y."/>
            <person name="Schmutz J."/>
            <person name="Saski C."/>
            <person name="Vermerris W."/>
            <person name="Kresovich S."/>
        </authorList>
    </citation>
    <scope>NUCLEOTIDE SEQUENCE</scope>
</reference>
<name>A0A921V0B5_SORBI</name>
<reference evidence="2" key="2">
    <citation type="submission" date="2020-10" db="EMBL/GenBank/DDBJ databases">
        <authorList>
            <person name="Cooper E.A."/>
            <person name="Brenton Z.W."/>
            <person name="Flinn B.S."/>
            <person name="Jenkins J."/>
            <person name="Shu S."/>
            <person name="Flowers D."/>
            <person name="Luo F."/>
            <person name="Wang Y."/>
            <person name="Xia P."/>
            <person name="Barry K."/>
            <person name="Daum C."/>
            <person name="Lipzen A."/>
            <person name="Yoshinaga Y."/>
            <person name="Schmutz J."/>
            <person name="Saski C."/>
            <person name="Vermerris W."/>
            <person name="Kresovich S."/>
        </authorList>
    </citation>
    <scope>NUCLEOTIDE SEQUENCE</scope>
</reference>
<dbReference type="EMBL" id="CM027680">
    <property type="protein sequence ID" value="KAG0550468.1"/>
    <property type="molecule type" value="Genomic_DNA"/>
</dbReference>